<dbReference type="PANTHER" id="PTHR31973">
    <property type="entry name" value="POLYPROTEIN, PUTATIVE-RELATED"/>
    <property type="match status" value="1"/>
</dbReference>
<evidence type="ECO:0000256" key="1">
    <source>
        <dbReference type="SAM" id="Phobius"/>
    </source>
</evidence>
<sequence length="216" mass="24129">MACQMAILFRKEFAKCDCVYTPNQLMHDMRIDYGITITYKQAYSGCKRGTEAVRGSPDDSYQYLVGYRHMLQLHNEGKKWRFILMQMMLFCIIFFALGACLHGFKTWCRPAFAVDGTHLSGDGHGVLLLAVGFDANDQILPIAFAIVDSENNESCEWFMQQLFDALGTAVSSREDLVVCSDGSQSIEHGVSTVSQSPMWSIAYGHKSCCGSLNVET</sequence>
<accession>A0AAD4TAN0</accession>
<dbReference type="Pfam" id="PF10551">
    <property type="entry name" value="MULE"/>
    <property type="match status" value="1"/>
</dbReference>
<proteinExistence type="predicted"/>
<reference evidence="3" key="1">
    <citation type="submission" date="2022-04" db="EMBL/GenBank/DDBJ databases">
        <title>A functionally conserved STORR gene fusion in Papaver species that diverged 16.8 million years ago.</title>
        <authorList>
            <person name="Catania T."/>
        </authorList>
    </citation>
    <scope>NUCLEOTIDE SEQUENCE</scope>
    <source>
        <strain evidence="3">S-188037</strain>
    </source>
</reference>
<keyword evidence="1" id="KW-0472">Membrane</keyword>
<feature type="transmembrane region" description="Helical" evidence="1">
    <location>
        <begin position="82"/>
        <end position="104"/>
    </location>
</feature>
<dbReference type="InterPro" id="IPR018289">
    <property type="entry name" value="MULE_transposase_dom"/>
</dbReference>
<dbReference type="EMBL" id="JAJJMB010003726">
    <property type="protein sequence ID" value="KAI3945812.1"/>
    <property type="molecule type" value="Genomic_DNA"/>
</dbReference>
<evidence type="ECO:0000259" key="2">
    <source>
        <dbReference type="Pfam" id="PF10551"/>
    </source>
</evidence>
<keyword evidence="1" id="KW-1133">Transmembrane helix</keyword>
<feature type="domain" description="MULE transposase" evidence="2">
    <location>
        <begin position="113"/>
        <end position="193"/>
    </location>
</feature>
<dbReference type="AlphaFoldDB" id="A0AAD4TAN0"/>
<name>A0AAD4TAN0_9MAGN</name>
<organism evidence="3 4">
    <name type="scientific">Papaver atlanticum</name>
    <dbReference type="NCBI Taxonomy" id="357466"/>
    <lineage>
        <taxon>Eukaryota</taxon>
        <taxon>Viridiplantae</taxon>
        <taxon>Streptophyta</taxon>
        <taxon>Embryophyta</taxon>
        <taxon>Tracheophyta</taxon>
        <taxon>Spermatophyta</taxon>
        <taxon>Magnoliopsida</taxon>
        <taxon>Ranunculales</taxon>
        <taxon>Papaveraceae</taxon>
        <taxon>Papaveroideae</taxon>
        <taxon>Papaver</taxon>
    </lineage>
</organism>
<keyword evidence="4" id="KW-1185">Reference proteome</keyword>
<gene>
    <name evidence="3" type="ORF">MKW98_023086</name>
</gene>
<protein>
    <recommendedName>
        <fullName evidence="2">MULE transposase domain-containing protein</fullName>
    </recommendedName>
</protein>
<evidence type="ECO:0000313" key="4">
    <source>
        <dbReference type="Proteomes" id="UP001202328"/>
    </source>
</evidence>
<evidence type="ECO:0000313" key="3">
    <source>
        <dbReference type="EMBL" id="KAI3945812.1"/>
    </source>
</evidence>
<comment type="caution">
    <text evidence="3">The sequence shown here is derived from an EMBL/GenBank/DDBJ whole genome shotgun (WGS) entry which is preliminary data.</text>
</comment>
<dbReference type="Proteomes" id="UP001202328">
    <property type="component" value="Unassembled WGS sequence"/>
</dbReference>
<dbReference type="PANTHER" id="PTHR31973:SF187">
    <property type="entry name" value="MUTATOR TRANSPOSASE MUDRA PROTEIN"/>
    <property type="match status" value="1"/>
</dbReference>
<keyword evidence="1" id="KW-0812">Transmembrane</keyword>